<proteinExistence type="predicted"/>
<dbReference type="Proteomes" id="UP000312495">
    <property type="component" value="Unassembled WGS sequence"/>
</dbReference>
<dbReference type="EMBL" id="VEPV01000007">
    <property type="protein sequence ID" value="TNP13028.1"/>
    <property type="molecule type" value="Genomic_DNA"/>
</dbReference>
<sequence>MENVPNVDKVESIKSLQSTIRKLENARSQMTQKGANTTLVKKRLKAASIGLAMLESIWNQETHHYTQEDLADARNVLIGLLPSIEKIYVKSKLGSPQRTLLERRIKSLELSIQAIDYFSNK</sequence>
<evidence type="ECO:0008006" key="3">
    <source>
        <dbReference type="Google" id="ProtNLM"/>
    </source>
</evidence>
<dbReference type="RefSeq" id="WP_000432637.1">
    <property type="nucleotide sequence ID" value="NZ_CP078081.1"/>
</dbReference>
<protein>
    <recommendedName>
        <fullName evidence="3">Group-specific protein</fullName>
    </recommendedName>
</protein>
<reference evidence="1 2" key="1">
    <citation type="submission" date="2019-06" db="EMBL/GenBank/DDBJ databases">
        <title>Biocontrol Bacillus strains from Vietnam.</title>
        <authorList>
            <person name="Borriss R."/>
            <person name="Lasch P."/>
            <person name="Thanh Tam L.T."/>
            <person name="Luong P.T."/>
            <person name="Phuong Thao L.T."/>
            <person name="Kim Chung L.T."/>
        </authorList>
    </citation>
    <scope>NUCLEOTIDE SEQUENCE [LARGE SCALE GENOMIC DNA]</scope>
    <source>
        <strain evidence="1 2">SN1</strain>
    </source>
</reference>
<dbReference type="AlphaFoldDB" id="A0A5C5A2R5"/>
<name>A0A5C5A2R5_9BACI</name>
<organism evidence="1 2">
    <name type="scientific">Bacillus tropicus</name>
    <dbReference type="NCBI Taxonomy" id="2026188"/>
    <lineage>
        <taxon>Bacteria</taxon>
        <taxon>Bacillati</taxon>
        <taxon>Bacillota</taxon>
        <taxon>Bacilli</taxon>
        <taxon>Bacillales</taxon>
        <taxon>Bacillaceae</taxon>
        <taxon>Bacillus</taxon>
        <taxon>Bacillus cereus group</taxon>
    </lineage>
</organism>
<gene>
    <name evidence="1" type="ORF">FHY71_18990</name>
</gene>
<comment type="caution">
    <text evidence="1">The sequence shown here is derived from an EMBL/GenBank/DDBJ whole genome shotgun (WGS) entry which is preliminary data.</text>
</comment>
<evidence type="ECO:0000313" key="2">
    <source>
        <dbReference type="Proteomes" id="UP000312495"/>
    </source>
</evidence>
<evidence type="ECO:0000313" key="1">
    <source>
        <dbReference type="EMBL" id="TNP13028.1"/>
    </source>
</evidence>
<accession>A0A5C5A2R5</accession>